<gene>
    <name evidence="2" type="ORF">UV73_C0002G0165</name>
</gene>
<sequence length="324" mass="36852">MNKFNFNVLLLMIISVLLLIYLLRNKNNQNEYMKYISDIQTNIEFLPSGKLGYFYEPEKNRVITKKPEWPGKSVVHAINADGMHEDREYPLEKTEGTFRIIALGDSFTYGVYVETAENWTEVLERELSGNSDCSGYPKFEVLNLGVSGYDLEYTAERLNRTGLKYSPDLVVWLVSPWNFTSINEYSLPLQEKYIRELPVNSDTLDWRDAVNQSAEDVMDKLGLAGMLNYQSRVLAELRRDYGGKLLFVGNGKIPGKYSAVIKELAEKDGNIVYEEISDVTGDKSLKLPDNHPNPAGHGKIAAEILAVLTDMYFPDCRFNPPEGF</sequence>
<evidence type="ECO:0000256" key="1">
    <source>
        <dbReference type="SAM" id="Phobius"/>
    </source>
</evidence>
<organism evidence="2 3">
    <name type="scientific">Candidatus Gottesmanbacteria bacterium GW2011_GWA2_43_14</name>
    <dbReference type="NCBI Taxonomy" id="1618443"/>
    <lineage>
        <taxon>Bacteria</taxon>
        <taxon>Candidatus Gottesmaniibacteriota</taxon>
    </lineage>
</organism>
<evidence type="ECO:0000313" key="3">
    <source>
        <dbReference type="Proteomes" id="UP000034894"/>
    </source>
</evidence>
<keyword evidence="1" id="KW-1133">Transmembrane helix</keyword>
<dbReference type="EMBL" id="LCFP01000002">
    <property type="protein sequence ID" value="KKS98451.1"/>
    <property type="molecule type" value="Genomic_DNA"/>
</dbReference>
<dbReference type="SUPFAM" id="SSF52266">
    <property type="entry name" value="SGNH hydrolase"/>
    <property type="match status" value="1"/>
</dbReference>
<evidence type="ECO:0008006" key="4">
    <source>
        <dbReference type="Google" id="ProtNLM"/>
    </source>
</evidence>
<dbReference type="STRING" id="1618443.UV73_C0002G0165"/>
<dbReference type="InterPro" id="IPR036514">
    <property type="entry name" value="SGNH_hydro_sf"/>
</dbReference>
<keyword evidence="1" id="KW-0812">Transmembrane</keyword>
<dbReference type="AlphaFoldDB" id="A0A0G1FTW8"/>
<name>A0A0G1FTW8_9BACT</name>
<dbReference type="Gene3D" id="3.40.50.1110">
    <property type="entry name" value="SGNH hydrolase"/>
    <property type="match status" value="1"/>
</dbReference>
<accession>A0A0G1FTW8</accession>
<keyword evidence="1" id="KW-0472">Membrane</keyword>
<proteinExistence type="predicted"/>
<comment type="caution">
    <text evidence="2">The sequence shown here is derived from an EMBL/GenBank/DDBJ whole genome shotgun (WGS) entry which is preliminary data.</text>
</comment>
<protein>
    <recommendedName>
        <fullName evidence="4">SGNH hydrolase-type esterase domain-containing protein</fullName>
    </recommendedName>
</protein>
<dbReference type="Proteomes" id="UP000034894">
    <property type="component" value="Unassembled WGS sequence"/>
</dbReference>
<evidence type="ECO:0000313" key="2">
    <source>
        <dbReference type="EMBL" id="KKS98451.1"/>
    </source>
</evidence>
<reference evidence="2 3" key="1">
    <citation type="journal article" date="2015" name="Nature">
        <title>rRNA introns, odd ribosomes, and small enigmatic genomes across a large radiation of phyla.</title>
        <authorList>
            <person name="Brown C.T."/>
            <person name="Hug L.A."/>
            <person name="Thomas B.C."/>
            <person name="Sharon I."/>
            <person name="Castelle C.J."/>
            <person name="Singh A."/>
            <person name="Wilkins M.J."/>
            <person name="Williams K.H."/>
            <person name="Banfield J.F."/>
        </authorList>
    </citation>
    <scope>NUCLEOTIDE SEQUENCE [LARGE SCALE GENOMIC DNA]</scope>
</reference>
<feature type="transmembrane region" description="Helical" evidence="1">
    <location>
        <begin position="6"/>
        <end position="23"/>
    </location>
</feature>